<comment type="similarity">
    <text evidence="2 18">Belongs to the thioredoxin family. DsbD subfamily.</text>
</comment>
<keyword evidence="6 18" id="KW-0812">Transmembrane</keyword>
<keyword evidence="13 18" id="KW-0472">Membrane</keyword>
<dbReference type="SUPFAM" id="SSF52833">
    <property type="entry name" value="Thioredoxin-like"/>
    <property type="match status" value="1"/>
</dbReference>
<reference evidence="21 22" key="1">
    <citation type="submission" date="2013-03" db="EMBL/GenBank/DDBJ databases">
        <title>Salinisphaera hydrothermalis C41B8 Genome Sequencing.</title>
        <authorList>
            <person name="Li C."/>
            <person name="Lai Q."/>
            <person name="Shao Z."/>
        </authorList>
    </citation>
    <scope>NUCLEOTIDE SEQUENCE [LARGE SCALE GENOMIC DNA]</scope>
    <source>
        <strain evidence="21 22">C41B8</strain>
    </source>
</reference>
<evidence type="ECO:0000256" key="12">
    <source>
        <dbReference type="ARBA" id="ARBA00023027"/>
    </source>
</evidence>
<dbReference type="InterPro" id="IPR013766">
    <property type="entry name" value="Thioredoxin_domain"/>
</dbReference>
<dbReference type="Gene3D" id="3.40.30.10">
    <property type="entry name" value="Glutaredoxin"/>
    <property type="match status" value="1"/>
</dbReference>
<evidence type="ECO:0000256" key="8">
    <source>
        <dbReference type="ARBA" id="ARBA00022748"/>
    </source>
</evidence>
<dbReference type="InterPro" id="IPR036929">
    <property type="entry name" value="DsbDN_sf"/>
</dbReference>
<proteinExistence type="inferred from homology"/>
<feature type="transmembrane region" description="Helical" evidence="18">
    <location>
        <begin position="443"/>
        <end position="464"/>
    </location>
</feature>
<comment type="catalytic activity">
    <reaction evidence="16 18">
        <text>[protein]-dithiol + NAD(+) = [protein]-disulfide + NADH + H(+)</text>
        <dbReference type="Rhea" id="RHEA:18749"/>
        <dbReference type="Rhea" id="RHEA-COMP:10593"/>
        <dbReference type="Rhea" id="RHEA-COMP:10594"/>
        <dbReference type="ChEBI" id="CHEBI:15378"/>
        <dbReference type="ChEBI" id="CHEBI:29950"/>
        <dbReference type="ChEBI" id="CHEBI:50058"/>
        <dbReference type="ChEBI" id="CHEBI:57540"/>
        <dbReference type="ChEBI" id="CHEBI:57945"/>
        <dbReference type="EC" id="1.8.1.8"/>
    </reaction>
</comment>
<feature type="region of interest" description="Disordered" evidence="19">
    <location>
        <begin position="149"/>
        <end position="175"/>
    </location>
</feature>
<feature type="transmembrane region" description="Helical" evidence="18">
    <location>
        <begin position="411"/>
        <end position="431"/>
    </location>
</feature>
<keyword evidence="7 18" id="KW-0732">Signal</keyword>
<evidence type="ECO:0000256" key="2">
    <source>
        <dbReference type="ARBA" id="ARBA00007241"/>
    </source>
</evidence>
<dbReference type="PROSITE" id="PS51352">
    <property type="entry name" value="THIOREDOXIN_2"/>
    <property type="match status" value="1"/>
</dbReference>
<keyword evidence="3 18" id="KW-0813">Transport</keyword>
<accession>A0A084IP09</accession>
<feature type="domain" description="Thioredoxin" evidence="20">
    <location>
        <begin position="468"/>
        <end position="609"/>
    </location>
</feature>
<feature type="transmembrane region" description="Helical" evidence="18">
    <location>
        <begin position="191"/>
        <end position="224"/>
    </location>
</feature>
<evidence type="ECO:0000256" key="1">
    <source>
        <dbReference type="ARBA" id="ARBA00004429"/>
    </source>
</evidence>
<feature type="transmembrane region" description="Helical" evidence="18">
    <location>
        <begin position="313"/>
        <end position="343"/>
    </location>
</feature>
<evidence type="ECO:0000256" key="5">
    <source>
        <dbReference type="ARBA" id="ARBA00022519"/>
    </source>
</evidence>
<evidence type="ECO:0000256" key="16">
    <source>
        <dbReference type="ARBA" id="ARBA00047388"/>
    </source>
</evidence>
<dbReference type="Pfam" id="PF13899">
    <property type="entry name" value="Thioredoxin_7"/>
    <property type="match status" value="1"/>
</dbReference>
<evidence type="ECO:0000256" key="14">
    <source>
        <dbReference type="ARBA" id="ARBA00023157"/>
    </source>
</evidence>
<dbReference type="PROSITE" id="PS00194">
    <property type="entry name" value="THIOREDOXIN_1"/>
    <property type="match status" value="1"/>
</dbReference>
<gene>
    <name evidence="18" type="primary">dsbD</name>
    <name evidence="21" type="ORF">C41B8_04406</name>
</gene>
<dbReference type="InterPro" id="IPR022910">
    <property type="entry name" value="Thiol_diS_interchange_DbsD"/>
</dbReference>
<dbReference type="EMBL" id="APNK01000004">
    <property type="protein sequence ID" value="KEZ78443.1"/>
    <property type="molecule type" value="Genomic_DNA"/>
</dbReference>
<evidence type="ECO:0000256" key="10">
    <source>
        <dbReference type="ARBA" id="ARBA00022989"/>
    </source>
</evidence>
<dbReference type="CDD" id="cd02953">
    <property type="entry name" value="DsbDgamma"/>
    <property type="match status" value="1"/>
</dbReference>
<organism evidence="21 22">
    <name type="scientific">Salinisphaera hydrothermalis (strain C41B8)</name>
    <dbReference type="NCBI Taxonomy" id="1304275"/>
    <lineage>
        <taxon>Bacteria</taxon>
        <taxon>Pseudomonadati</taxon>
        <taxon>Pseudomonadota</taxon>
        <taxon>Gammaproteobacteria</taxon>
        <taxon>Salinisphaerales</taxon>
        <taxon>Salinisphaeraceae</taxon>
        <taxon>Salinisphaera</taxon>
    </lineage>
</organism>
<dbReference type="AlphaFoldDB" id="A0A084IP09"/>
<keyword evidence="8 18" id="KW-0201">Cytochrome c-type biogenesis</keyword>
<dbReference type="HAMAP" id="MF_00399">
    <property type="entry name" value="DbsD"/>
    <property type="match status" value="1"/>
</dbReference>
<keyword evidence="4 18" id="KW-1003">Cell membrane</keyword>
<dbReference type="InterPro" id="IPR035671">
    <property type="entry name" value="DsbD_gamma"/>
</dbReference>
<dbReference type="eggNOG" id="COG4232">
    <property type="taxonomic scope" value="Bacteria"/>
</dbReference>
<keyword evidence="9 18" id="KW-0249">Electron transport</keyword>
<evidence type="ECO:0000256" key="7">
    <source>
        <dbReference type="ARBA" id="ARBA00022729"/>
    </source>
</evidence>
<comment type="caution">
    <text evidence="18">Lacks conserved residue(s) required for the propagation of feature annotation.</text>
</comment>
<dbReference type="EC" id="1.8.1.8" evidence="18"/>
<dbReference type="OrthoDB" id="9811036at2"/>
<evidence type="ECO:0000313" key="22">
    <source>
        <dbReference type="Proteomes" id="UP000028302"/>
    </source>
</evidence>
<evidence type="ECO:0000256" key="15">
    <source>
        <dbReference type="ARBA" id="ARBA00023284"/>
    </source>
</evidence>
<keyword evidence="5 18" id="KW-0997">Cell inner membrane</keyword>
<evidence type="ECO:0000256" key="11">
    <source>
        <dbReference type="ARBA" id="ARBA00023002"/>
    </source>
</evidence>
<comment type="caution">
    <text evidence="21">The sequence shown here is derived from an EMBL/GenBank/DDBJ whole genome shotgun (WGS) entry which is preliminary data.</text>
</comment>
<feature type="transmembrane region" description="Helical" evidence="18">
    <location>
        <begin position="387"/>
        <end position="405"/>
    </location>
</feature>
<dbReference type="GO" id="GO:0009055">
    <property type="term" value="F:electron transfer activity"/>
    <property type="evidence" value="ECO:0007669"/>
    <property type="project" value="UniProtKB-UniRule"/>
</dbReference>
<dbReference type="RefSeq" id="WP_051883049.1">
    <property type="nucleotide sequence ID" value="NZ_APNK01000004.1"/>
</dbReference>
<feature type="transmembrane region" description="Helical" evidence="18">
    <location>
        <begin position="236"/>
        <end position="258"/>
    </location>
</feature>
<evidence type="ECO:0000259" key="20">
    <source>
        <dbReference type="PROSITE" id="PS51352"/>
    </source>
</evidence>
<evidence type="ECO:0000256" key="19">
    <source>
        <dbReference type="SAM" id="MobiDB-lite"/>
    </source>
</evidence>
<dbReference type="GO" id="GO:0005886">
    <property type="term" value="C:plasma membrane"/>
    <property type="evidence" value="ECO:0007669"/>
    <property type="project" value="UniProtKB-SubCell"/>
</dbReference>
<protein>
    <recommendedName>
        <fullName evidence="18">Thiol:disulfide interchange protein DsbD</fullName>
        <ecNumber evidence="18">1.8.1.8</ecNumber>
    </recommendedName>
    <alternativeName>
        <fullName evidence="18">Protein-disulfide reductase</fullName>
        <shortName evidence="18">Disulfide reductase</shortName>
    </alternativeName>
</protein>
<evidence type="ECO:0000256" key="18">
    <source>
        <dbReference type="HAMAP-Rule" id="MF_00399"/>
    </source>
</evidence>
<dbReference type="InterPro" id="IPR036249">
    <property type="entry name" value="Thioredoxin-like_sf"/>
</dbReference>
<dbReference type="InterPro" id="IPR017937">
    <property type="entry name" value="Thioredoxin_CS"/>
</dbReference>
<dbReference type="STRING" id="1304275.C41B8_04406"/>
<dbReference type="Proteomes" id="UP000028302">
    <property type="component" value="Unassembled WGS sequence"/>
</dbReference>
<comment type="function">
    <text evidence="18">Required to facilitate the formation of correct disulfide bonds in some periplasmic proteins and for the assembly of the periplasmic c-type cytochromes. Acts by transferring electrons from cytoplasmic thioredoxin to the periplasm. This transfer involves a cascade of disulfide bond formation and reduction steps.</text>
</comment>
<feature type="compositionally biased region" description="Low complexity" evidence="19">
    <location>
        <begin position="160"/>
        <end position="175"/>
    </location>
</feature>
<dbReference type="GO" id="GO:0017004">
    <property type="term" value="P:cytochrome complex assembly"/>
    <property type="evidence" value="ECO:0007669"/>
    <property type="project" value="UniProtKB-UniRule"/>
</dbReference>
<evidence type="ECO:0000256" key="4">
    <source>
        <dbReference type="ARBA" id="ARBA00022475"/>
    </source>
</evidence>
<dbReference type="InterPro" id="IPR003834">
    <property type="entry name" value="Cyt_c_assmbl_TM_dom"/>
</dbReference>
<name>A0A084IP09_SALHC</name>
<dbReference type="InterPro" id="IPR028250">
    <property type="entry name" value="DsbDN"/>
</dbReference>
<dbReference type="SUPFAM" id="SSF74863">
    <property type="entry name" value="Thiol:disulfide interchange protein DsbD, N-terminal domain (DsbD-alpha)"/>
    <property type="match status" value="1"/>
</dbReference>
<evidence type="ECO:0000256" key="6">
    <source>
        <dbReference type="ARBA" id="ARBA00022692"/>
    </source>
</evidence>
<keyword evidence="22" id="KW-1185">Reference proteome</keyword>
<comment type="subcellular location">
    <subcellularLocation>
        <location evidence="1 18">Cell inner membrane</location>
        <topology evidence="1 18">Multi-pass membrane protein</topology>
    </subcellularLocation>
</comment>
<feature type="transmembrane region" description="Helical" evidence="18">
    <location>
        <begin position="270"/>
        <end position="292"/>
    </location>
</feature>
<feature type="chain" id="PRO_5008982066" description="Thiol:disulfide interchange protein DsbD" evidence="18">
    <location>
        <begin position="33"/>
        <end position="614"/>
    </location>
</feature>
<dbReference type="PANTHER" id="PTHR32234">
    <property type="entry name" value="THIOL:DISULFIDE INTERCHANGE PROTEIN DSBD"/>
    <property type="match status" value="1"/>
</dbReference>
<dbReference type="Gene3D" id="2.60.40.1250">
    <property type="entry name" value="Thiol:disulfide interchange protein DsbD, N-terminal domain"/>
    <property type="match status" value="1"/>
</dbReference>
<evidence type="ECO:0000256" key="3">
    <source>
        <dbReference type="ARBA" id="ARBA00022448"/>
    </source>
</evidence>
<evidence type="ECO:0000256" key="9">
    <source>
        <dbReference type="ARBA" id="ARBA00022982"/>
    </source>
</evidence>
<dbReference type="GO" id="GO:0047134">
    <property type="term" value="F:protein-disulfide reductase [NAD(P)H] activity"/>
    <property type="evidence" value="ECO:0007669"/>
    <property type="project" value="UniProtKB-UniRule"/>
</dbReference>
<evidence type="ECO:0000256" key="13">
    <source>
        <dbReference type="ARBA" id="ARBA00023136"/>
    </source>
</evidence>
<feature type="signal peptide" evidence="18">
    <location>
        <begin position="1"/>
        <end position="32"/>
    </location>
</feature>
<evidence type="ECO:0000256" key="17">
    <source>
        <dbReference type="ARBA" id="ARBA00047804"/>
    </source>
</evidence>
<sequence precursor="true">MIENASTFRYPRRWLLAAVVFMLLCGSGAAAAGADTQQSFLAPGKAFSYTASAGPNGNVRLHWHVAAGYYLYRSRLNIQGVEGAVGHVDKPAGQLIHDPYFGDEHVYRHDVTITVAPGHARRLKLTWQGCAKAGLCYPPQHATIDVPTSESAAAAPGDNRASARPTADAAAKTPPAADSDQAFATRLADGALGWTLAAFFGMGLLLAFTPCVLPMVPILSGVIVGAGARGLRGAALSLAFVLPMAMTYALLGVAAALAGANLQVALQTPAVLGAFAAVFGVLALAMFGVFELQLPAPLRDRLHRASANRRGGHLAGAAAMGVISAVLVGPCMTAPLAGALLYIADSGRVATGGLALFALGLGMGAPLMVVGTLGARFMPRPGPWMNAVKTVFGFVLLATAIWMIARVLPGAATLMLWGTLAIAAGLALGFAARSSPGAKSGRIAAATAAILLMLWGGVLVIGAAGGARDPFQPLAFAGASKPRADGLNERFQTVSDPRALRAALADARENHQWAVVDFYADWCVSCQVIDRTVFGNTRVANALNNAALIRPDVTDDNAATRRLMKHFNVVGPPTIIFIAPDGREQRSARVVGELGADAFLRHWRRAHQSAGDAS</sequence>
<keyword evidence="12 18" id="KW-0520">NAD</keyword>
<dbReference type="NCBIfam" id="NF001419">
    <property type="entry name" value="PRK00293.1"/>
    <property type="match status" value="1"/>
</dbReference>
<dbReference type="Pfam" id="PF11412">
    <property type="entry name" value="DsbD_N"/>
    <property type="match status" value="1"/>
</dbReference>
<keyword evidence="14 18" id="KW-1015">Disulfide bond</keyword>
<keyword evidence="11 18" id="KW-0560">Oxidoreductase</keyword>
<dbReference type="PANTHER" id="PTHR32234:SF0">
    <property type="entry name" value="THIOL:DISULFIDE INTERCHANGE PROTEIN DSBD"/>
    <property type="match status" value="1"/>
</dbReference>
<feature type="transmembrane region" description="Helical" evidence="18">
    <location>
        <begin position="355"/>
        <end position="375"/>
    </location>
</feature>
<feature type="disulfide bond" description="Redox-active" evidence="18">
    <location>
        <begin position="130"/>
        <end position="136"/>
    </location>
</feature>
<dbReference type="Pfam" id="PF02683">
    <property type="entry name" value="DsbD_TM"/>
    <property type="match status" value="1"/>
</dbReference>
<comment type="catalytic activity">
    <reaction evidence="17 18">
        <text>[protein]-dithiol + NADP(+) = [protein]-disulfide + NADPH + H(+)</text>
        <dbReference type="Rhea" id="RHEA:18753"/>
        <dbReference type="Rhea" id="RHEA-COMP:10593"/>
        <dbReference type="Rhea" id="RHEA-COMP:10594"/>
        <dbReference type="ChEBI" id="CHEBI:15378"/>
        <dbReference type="ChEBI" id="CHEBI:29950"/>
        <dbReference type="ChEBI" id="CHEBI:50058"/>
        <dbReference type="ChEBI" id="CHEBI:57783"/>
        <dbReference type="ChEBI" id="CHEBI:58349"/>
        <dbReference type="EC" id="1.8.1.8"/>
    </reaction>
</comment>
<feature type="disulfide bond" description="Redox-active" evidence="18">
    <location>
        <begin position="523"/>
        <end position="526"/>
    </location>
</feature>
<evidence type="ECO:0000313" key="21">
    <source>
        <dbReference type="EMBL" id="KEZ78443.1"/>
    </source>
</evidence>
<dbReference type="PATRIC" id="fig|1304275.5.peg.902"/>
<keyword evidence="10 18" id="KW-1133">Transmembrane helix</keyword>
<keyword evidence="15 18" id="KW-0676">Redox-active center</keyword>
<dbReference type="GO" id="GO:0045454">
    <property type="term" value="P:cell redox homeostasis"/>
    <property type="evidence" value="ECO:0007669"/>
    <property type="project" value="TreeGrafter"/>
</dbReference>